<reference evidence="6 7" key="1">
    <citation type="submission" date="2018-07" db="EMBL/GenBank/DDBJ databases">
        <title>Genome sequence of Rhodococcus rhodnii ATCC 35071 from Rhodnius prolixus.</title>
        <authorList>
            <person name="Patel V."/>
            <person name="Vogel K.J."/>
        </authorList>
    </citation>
    <scope>NUCLEOTIDE SEQUENCE [LARGE SCALE GENOMIC DNA]</scope>
    <source>
        <strain evidence="6 7">ATCC 35071</strain>
    </source>
</reference>
<evidence type="ECO:0000313" key="6">
    <source>
        <dbReference type="EMBL" id="TXG89363.1"/>
    </source>
</evidence>
<evidence type="ECO:0000256" key="3">
    <source>
        <dbReference type="ARBA" id="ARBA00023163"/>
    </source>
</evidence>
<keyword evidence="1" id="KW-0805">Transcription regulation</keyword>
<dbReference type="Pfam" id="PF00392">
    <property type="entry name" value="GntR"/>
    <property type="match status" value="1"/>
</dbReference>
<dbReference type="GO" id="GO:0003677">
    <property type="term" value="F:DNA binding"/>
    <property type="evidence" value="ECO:0007669"/>
    <property type="project" value="UniProtKB-KW"/>
</dbReference>
<dbReference type="InterPro" id="IPR008920">
    <property type="entry name" value="TF_FadR/GntR_C"/>
</dbReference>
<gene>
    <name evidence="6" type="ORF">DW322_02795</name>
</gene>
<dbReference type="SMART" id="SM00895">
    <property type="entry name" value="FCD"/>
    <property type="match status" value="1"/>
</dbReference>
<feature type="compositionally biased region" description="Low complexity" evidence="4">
    <location>
        <begin position="19"/>
        <end position="42"/>
    </location>
</feature>
<dbReference type="GO" id="GO:0003700">
    <property type="term" value="F:DNA-binding transcription factor activity"/>
    <property type="evidence" value="ECO:0007669"/>
    <property type="project" value="InterPro"/>
</dbReference>
<feature type="region of interest" description="Disordered" evidence="4">
    <location>
        <begin position="19"/>
        <end position="43"/>
    </location>
</feature>
<evidence type="ECO:0000313" key="7">
    <source>
        <dbReference type="Proteomes" id="UP000471120"/>
    </source>
</evidence>
<organism evidence="6 7">
    <name type="scientific">Rhodococcus rhodnii</name>
    <dbReference type="NCBI Taxonomy" id="38312"/>
    <lineage>
        <taxon>Bacteria</taxon>
        <taxon>Bacillati</taxon>
        <taxon>Actinomycetota</taxon>
        <taxon>Actinomycetes</taxon>
        <taxon>Mycobacteriales</taxon>
        <taxon>Nocardiaceae</taxon>
        <taxon>Rhodococcus</taxon>
    </lineage>
</organism>
<dbReference type="InterPro" id="IPR011711">
    <property type="entry name" value="GntR_C"/>
</dbReference>
<dbReference type="SUPFAM" id="SSF46785">
    <property type="entry name" value="Winged helix' DNA-binding domain"/>
    <property type="match status" value="1"/>
</dbReference>
<dbReference type="AlphaFoldDB" id="A0A6P2C9P9"/>
<dbReference type="PANTHER" id="PTHR43537">
    <property type="entry name" value="TRANSCRIPTIONAL REGULATOR, GNTR FAMILY"/>
    <property type="match status" value="1"/>
</dbReference>
<dbReference type="Proteomes" id="UP000471120">
    <property type="component" value="Unassembled WGS sequence"/>
</dbReference>
<feature type="domain" description="HTH gntR-type" evidence="5">
    <location>
        <begin position="65"/>
        <end position="132"/>
    </location>
</feature>
<proteinExistence type="predicted"/>
<dbReference type="PROSITE" id="PS50949">
    <property type="entry name" value="HTH_GNTR"/>
    <property type="match status" value="1"/>
</dbReference>
<keyword evidence="3" id="KW-0804">Transcription</keyword>
<dbReference type="PRINTS" id="PR00035">
    <property type="entry name" value="HTHGNTR"/>
</dbReference>
<accession>A0A6P2C9P9</accession>
<dbReference type="InterPro" id="IPR036388">
    <property type="entry name" value="WH-like_DNA-bd_sf"/>
</dbReference>
<evidence type="ECO:0000256" key="1">
    <source>
        <dbReference type="ARBA" id="ARBA00023015"/>
    </source>
</evidence>
<dbReference type="EMBL" id="QRCM01000001">
    <property type="protein sequence ID" value="TXG89363.1"/>
    <property type="molecule type" value="Genomic_DNA"/>
</dbReference>
<comment type="caution">
    <text evidence="6">The sequence shown here is derived from an EMBL/GenBank/DDBJ whole genome shotgun (WGS) entry which is preliminary data.</text>
</comment>
<dbReference type="InterPro" id="IPR000524">
    <property type="entry name" value="Tscrpt_reg_HTH_GntR"/>
</dbReference>
<protein>
    <submittedName>
        <fullName evidence="6">GntR family transcriptional regulator</fullName>
    </submittedName>
</protein>
<dbReference type="InterPro" id="IPR036390">
    <property type="entry name" value="WH_DNA-bd_sf"/>
</dbReference>
<name>A0A6P2C9P9_9NOCA</name>
<keyword evidence="2" id="KW-0238">DNA-binding</keyword>
<dbReference type="Gene3D" id="1.20.120.530">
    <property type="entry name" value="GntR ligand-binding domain-like"/>
    <property type="match status" value="1"/>
</dbReference>
<sequence length="343" mass="37739">MNASRSTFPARVPRSFWTRWRSRSSPTRSPSSSRTSSPPGSGLWRTEAVYVDATTAGQGEKSRRGDAVDRIHHVIRERIVSGEIRPGVALSQVRLATELQVSRTPLREALRRLEAENLVVNQANRGVVVAPVALGDVEDSYAIRTLVEPSLLTATLETISQDDITAMSTALMRMKEAAVTPRDFQLAHWDFHRIILDRFPPGIRSMIESHLTIIDRYQRMYFQKPAAAEDLTSVDEILLDAVRCGDAALAQRLLEFHLLDTALGVITAAEPTHRFGSLPIALAGVGIHLGSGDELEPRHLENALPLGIRWSRGSGPDPAVLPALRTTNLCTDAPCTTRHSPKD</sequence>
<dbReference type="SUPFAM" id="SSF48008">
    <property type="entry name" value="GntR ligand-binding domain-like"/>
    <property type="match status" value="1"/>
</dbReference>
<dbReference type="SMART" id="SM00345">
    <property type="entry name" value="HTH_GNTR"/>
    <property type="match status" value="1"/>
</dbReference>
<dbReference type="Pfam" id="PF07729">
    <property type="entry name" value="FCD"/>
    <property type="match status" value="1"/>
</dbReference>
<evidence type="ECO:0000256" key="4">
    <source>
        <dbReference type="SAM" id="MobiDB-lite"/>
    </source>
</evidence>
<evidence type="ECO:0000259" key="5">
    <source>
        <dbReference type="PROSITE" id="PS50949"/>
    </source>
</evidence>
<dbReference type="CDD" id="cd07377">
    <property type="entry name" value="WHTH_GntR"/>
    <property type="match status" value="1"/>
</dbReference>
<dbReference type="Gene3D" id="1.10.10.10">
    <property type="entry name" value="Winged helix-like DNA-binding domain superfamily/Winged helix DNA-binding domain"/>
    <property type="match status" value="1"/>
</dbReference>
<dbReference type="PANTHER" id="PTHR43537:SF5">
    <property type="entry name" value="UXU OPERON TRANSCRIPTIONAL REGULATOR"/>
    <property type="match status" value="1"/>
</dbReference>
<evidence type="ECO:0000256" key="2">
    <source>
        <dbReference type="ARBA" id="ARBA00023125"/>
    </source>
</evidence>